<dbReference type="EMBL" id="QLMI01000003">
    <property type="protein sequence ID" value="RAK23809.1"/>
    <property type="molecule type" value="Genomic_DNA"/>
</dbReference>
<dbReference type="Gene3D" id="3.40.50.170">
    <property type="entry name" value="Formyl transferase, N-terminal domain"/>
    <property type="match status" value="1"/>
</dbReference>
<evidence type="ECO:0000313" key="8">
    <source>
        <dbReference type="EMBL" id="RAK23809.1"/>
    </source>
</evidence>
<proteinExistence type="inferred from homology"/>
<dbReference type="Proteomes" id="UP000249620">
    <property type="component" value="Unassembled WGS sequence"/>
</dbReference>
<accession>A0A327Z0Q0</accession>
<keyword evidence="9" id="KW-1185">Reference proteome</keyword>
<feature type="domain" description="Formyl transferase N-terminal" evidence="7">
    <location>
        <begin position="10"/>
        <end position="188"/>
    </location>
</feature>
<comment type="catalytic activity">
    <reaction evidence="5 6">
        <text>N(1)-(5-phospho-beta-D-ribosyl)glycinamide + (6R)-10-formyltetrahydrofolate = N(2)-formyl-N(1)-(5-phospho-beta-D-ribosyl)glycinamide + (6S)-5,6,7,8-tetrahydrofolate + H(+)</text>
        <dbReference type="Rhea" id="RHEA:15053"/>
        <dbReference type="ChEBI" id="CHEBI:15378"/>
        <dbReference type="ChEBI" id="CHEBI:57453"/>
        <dbReference type="ChEBI" id="CHEBI:143788"/>
        <dbReference type="ChEBI" id="CHEBI:147286"/>
        <dbReference type="ChEBI" id="CHEBI:195366"/>
        <dbReference type="EC" id="2.1.2.2"/>
    </reaction>
</comment>
<dbReference type="UniPathway" id="UPA00074">
    <property type="reaction ID" value="UER00126"/>
</dbReference>
<reference evidence="8 9" key="1">
    <citation type="submission" date="2018-06" db="EMBL/GenBank/DDBJ databases">
        <title>Genomic Encyclopedia of Type Strains, Phase III (KMG-III): the genomes of soil and plant-associated and newly described type strains.</title>
        <authorList>
            <person name="Whitman W."/>
        </authorList>
    </citation>
    <scope>NUCLEOTIDE SEQUENCE [LARGE SCALE GENOMIC DNA]</scope>
    <source>
        <strain evidence="8 9">CGMCC 1.12398</strain>
    </source>
</reference>
<comment type="caution">
    <text evidence="8">The sequence shown here is derived from an EMBL/GenBank/DDBJ whole genome shotgun (WGS) entry which is preliminary data.</text>
</comment>
<organism evidence="8 9">
    <name type="scientific">Flavobacterium aquaticum</name>
    <dbReference type="NCBI Taxonomy" id="1236486"/>
    <lineage>
        <taxon>Bacteria</taxon>
        <taxon>Pseudomonadati</taxon>
        <taxon>Bacteroidota</taxon>
        <taxon>Flavobacteriia</taxon>
        <taxon>Flavobacteriales</taxon>
        <taxon>Flavobacteriaceae</taxon>
        <taxon>Flavobacterium</taxon>
    </lineage>
</organism>
<dbReference type="InterPro" id="IPR001555">
    <property type="entry name" value="GART_AS"/>
</dbReference>
<dbReference type="AlphaFoldDB" id="A0A327Z0Q0"/>
<feature type="site" description="Raises pKa of active site His" evidence="6">
    <location>
        <position position="151"/>
    </location>
</feature>
<feature type="binding site" evidence="6">
    <location>
        <position position="108"/>
    </location>
    <ligand>
        <name>(6R)-10-formyltetrahydrofolate</name>
        <dbReference type="ChEBI" id="CHEBI:195366"/>
    </ligand>
</feature>
<dbReference type="PANTHER" id="PTHR43369">
    <property type="entry name" value="PHOSPHORIBOSYLGLYCINAMIDE FORMYLTRANSFERASE"/>
    <property type="match status" value="1"/>
</dbReference>
<dbReference type="NCBIfam" id="TIGR00639">
    <property type="entry name" value="PurN"/>
    <property type="match status" value="1"/>
</dbReference>
<dbReference type="InterPro" id="IPR002376">
    <property type="entry name" value="Formyl_transf_N"/>
</dbReference>
<protein>
    <recommendedName>
        <fullName evidence="6">Phosphoribosylglycinamide formyltransferase</fullName>
        <ecNumber evidence="6">2.1.2.2</ecNumber>
    </recommendedName>
    <alternativeName>
        <fullName evidence="6">5'-phosphoribosylglycinamide transformylase</fullName>
    </alternativeName>
    <alternativeName>
        <fullName evidence="6">GAR transformylase</fullName>
        <shortName evidence="6">GART</shortName>
    </alternativeName>
</protein>
<feature type="binding site" evidence="6">
    <location>
        <position position="66"/>
    </location>
    <ligand>
        <name>(6R)-10-formyltetrahydrofolate</name>
        <dbReference type="ChEBI" id="CHEBI:195366"/>
    </ligand>
</feature>
<dbReference type="HAMAP" id="MF_01930">
    <property type="entry name" value="PurN"/>
    <property type="match status" value="1"/>
</dbReference>
<dbReference type="InterPro" id="IPR036477">
    <property type="entry name" value="Formyl_transf_N_sf"/>
</dbReference>
<feature type="binding site" evidence="6">
    <location>
        <begin position="20"/>
        <end position="22"/>
    </location>
    <ligand>
        <name>N(1)-(5-phospho-beta-D-ribosyl)glycinamide</name>
        <dbReference type="ChEBI" id="CHEBI:143788"/>
    </ligand>
</feature>
<evidence type="ECO:0000256" key="4">
    <source>
        <dbReference type="ARBA" id="ARBA00038440"/>
    </source>
</evidence>
<comment type="pathway">
    <text evidence="1 6">Purine metabolism; IMP biosynthesis via de novo pathway; N(2)-formyl-N(1)-(5-phospho-D-ribosyl)glycinamide from N(1)-(5-phospho-D-ribosyl)glycinamide (10-formyl THF route): step 1/1.</text>
</comment>
<sequence length="194" mass="22242">MWEEINTEMKNIVLFASGNGSNAEEIIRYFKKNNQGTVVAIFSNKPDAKVLERAKNHDIPSVVFNKTQLNEGFVLEQLHQFQPDLIVLAGFLLKFPESILKEYPKVINIHPALLPKYGGKGMYGMNVHQAVLENKEKETGITIHYVNEHYDEGEFIFQKSVNIEDCKTAEEIAHKIHELEHQYFPEVIASVLMK</sequence>
<dbReference type="EC" id="2.1.2.2" evidence="6"/>
<evidence type="ECO:0000256" key="2">
    <source>
        <dbReference type="ARBA" id="ARBA00022679"/>
    </source>
</evidence>
<dbReference type="GO" id="GO:0004644">
    <property type="term" value="F:phosphoribosylglycinamide formyltransferase activity"/>
    <property type="evidence" value="ECO:0007669"/>
    <property type="project" value="UniProtKB-UniRule"/>
</dbReference>
<keyword evidence="3 6" id="KW-0658">Purine biosynthesis</keyword>
<dbReference type="GO" id="GO:0006189">
    <property type="term" value="P:'de novo' IMP biosynthetic process"/>
    <property type="evidence" value="ECO:0007669"/>
    <property type="project" value="UniProtKB-UniRule"/>
</dbReference>
<keyword evidence="2 6" id="KW-0808">Transferase</keyword>
<feature type="active site" description="Proton donor" evidence="6">
    <location>
        <position position="110"/>
    </location>
</feature>
<evidence type="ECO:0000256" key="3">
    <source>
        <dbReference type="ARBA" id="ARBA00022755"/>
    </source>
</evidence>
<gene>
    <name evidence="6" type="primary">purN</name>
    <name evidence="8" type="ORF">B0I03_103275</name>
</gene>
<evidence type="ECO:0000256" key="1">
    <source>
        <dbReference type="ARBA" id="ARBA00005054"/>
    </source>
</evidence>
<dbReference type="SUPFAM" id="SSF53328">
    <property type="entry name" value="Formyltransferase"/>
    <property type="match status" value="1"/>
</dbReference>
<name>A0A327Z0Q0_9FLAO</name>
<evidence type="ECO:0000259" key="7">
    <source>
        <dbReference type="Pfam" id="PF00551"/>
    </source>
</evidence>
<dbReference type="Pfam" id="PF00551">
    <property type="entry name" value="Formyl_trans_N"/>
    <property type="match status" value="1"/>
</dbReference>
<evidence type="ECO:0000256" key="5">
    <source>
        <dbReference type="ARBA" id="ARBA00047664"/>
    </source>
</evidence>
<dbReference type="PANTHER" id="PTHR43369:SF2">
    <property type="entry name" value="PHOSPHORIBOSYLGLYCINAMIDE FORMYLTRANSFERASE"/>
    <property type="match status" value="1"/>
</dbReference>
<dbReference type="InterPro" id="IPR004607">
    <property type="entry name" value="GART"/>
</dbReference>
<evidence type="ECO:0000256" key="6">
    <source>
        <dbReference type="HAMAP-Rule" id="MF_01930"/>
    </source>
</evidence>
<dbReference type="CDD" id="cd08645">
    <property type="entry name" value="FMT_core_GART"/>
    <property type="match status" value="1"/>
</dbReference>
<comment type="function">
    <text evidence="6">Catalyzes the transfer of a formyl group from 10-formyltetrahydrofolate to 5-phospho-ribosyl-glycinamide (GAR), producing 5-phospho-ribosyl-N-formylglycinamide (FGAR) and tetrahydrofolate.</text>
</comment>
<dbReference type="GO" id="GO:0005829">
    <property type="term" value="C:cytosol"/>
    <property type="evidence" value="ECO:0007669"/>
    <property type="project" value="TreeGrafter"/>
</dbReference>
<evidence type="ECO:0000313" key="9">
    <source>
        <dbReference type="Proteomes" id="UP000249620"/>
    </source>
</evidence>
<comment type="similarity">
    <text evidence="4 6">Belongs to the GART family.</text>
</comment>
<comment type="caution">
    <text evidence="6">Lacks conserved residue(s) required for the propagation of feature annotation.</text>
</comment>
<dbReference type="PROSITE" id="PS00373">
    <property type="entry name" value="GART"/>
    <property type="match status" value="1"/>
</dbReference>